<evidence type="ECO:0000313" key="2">
    <source>
        <dbReference type="EMBL" id="PWZ40011.1"/>
    </source>
</evidence>
<reference evidence="2" key="1">
    <citation type="journal article" date="2018" name="Nat. Genet.">
        <title>Extensive intraspecific gene order and gene structural variations between Mo17 and other maize genomes.</title>
        <authorList>
            <person name="Sun S."/>
            <person name="Zhou Y."/>
            <person name="Chen J."/>
            <person name="Shi J."/>
            <person name="Zhao H."/>
            <person name="Zhao H."/>
            <person name="Song W."/>
            <person name="Zhang M."/>
            <person name="Cui Y."/>
            <person name="Dong X."/>
            <person name="Liu H."/>
            <person name="Ma X."/>
            <person name="Jiao Y."/>
            <person name="Wang B."/>
            <person name="Wei X."/>
            <person name="Stein J.C."/>
            <person name="Glaubitz J.C."/>
            <person name="Lu F."/>
            <person name="Yu G."/>
            <person name="Liang C."/>
            <person name="Fengler K."/>
            <person name="Li B."/>
            <person name="Rafalski A."/>
            <person name="Schnable P.S."/>
            <person name="Ware D.H."/>
            <person name="Buckler E.S."/>
            <person name="Lai J."/>
        </authorList>
    </citation>
    <scope>NUCLEOTIDE SEQUENCE [LARGE SCALE GENOMIC DNA]</scope>
    <source>
        <tissue evidence="2">Seedling</tissue>
    </source>
</reference>
<feature type="compositionally biased region" description="Acidic residues" evidence="1">
    <location>
        <begin position="295"/>
        <end position="312"/>
    </location>
</feature>
<dbReference type="AlphaFoldDB" id="A0A3L6FZT7"/>
<sequence>MPDQSAGDAVVVGDTGDARRVPPCQGCSFADCLHPASSPALVRFAASFFRVAVLQLQESDAHKFAASFHPLTPTLPQLPSRVKEALCARKLSTRQQAQDSDELGGGADTILAMLWDSDSDDEVHVVDHPTEHRAATHAEKGKTMADANASSSGADVVLDRYGKPVKLNGPIDVTWSHGEPYPGPHGAGFKNIDPCSIMIDVAMYDEGNPIMEWLCSSRSESLPTLDENDEPESPNRPSGFVLEELGGLNEEEMVLLNSRIGSRRKNVRKRNAEEDIGDDFLSDSSEGAGSPTYDESGDSESNDGGGDDEDGDPSGPSSAARPPTHNGPGQDEQPAALRPRSKRQKKLSIKGLYMLEKVKYI</sequence>
<feature type="region of interest" description="Disordered" evidence="1">
    <location>
        <begin position="221"/>
        <end position="241"/>
    </location>
</feature>
<feature type="region of interest" description="Disordered" evidence="1">
    <location>
        <begin position="265"/>
        <end position="348"/>
    </location>
</feature>
<comment type="caution">
    <text evidence="2">The sequence shown here is derived from an EMBL/GenBank/DDBJ whole genome shotgun (WGS) entry which is preliminary data.</text>
</comment>
<name>A0A3L6FZT7_MAIZE</name>
<proteinExistence type="predicted"/>
<organism evidence="2">
    <name type="scientific">Zea mays</name>
    <name type="common">Maize</name>
    <dbReference type="NCBI Taxonomy" id="4577"/>
    <lineage>
        <taxon>Eukaryota</taxon>
        <taxon>Viridiplantae</taxon>
        <taxon>Streptophyta</taxon>
        <taxon>Embryophyta</taxon>
        <taxon>Tracheophyta</taxon>
        <taxon>Spermatophyta</taxon>
        <taxon>Magnoliopsida</taxon>
        <taxon>Liliopsida</taxon>
        <taxon>Poales</taxon>
        <taxon>Poaceae</taxon>
        <taxon>PACMAD clade</taxon>
        <taxon>Panicoideae</taxon>
        <taxon>Andropogonodae</taxon>
        <taxon>Andropogoneae</taxon>
        <taxon>Tripsacinae</taxon>
        <taxon>Zea</taxon>
    </lineage>
</organism>
<dbReference type="Proteomes" id="UP000251960">
    <property type="component" value="Chromosome 2"/>
</dbReference>
<dbReference type="ExpressionAtlas" id="A0A3L6FZT7">
    <property type="expression patterns" value="baseline and differential"/>
</dbReference>
<protein>
    <submittedName>
        <fullName evidence="2">Uncharacterized protein</fullName>
    </submittedName>
</protein>
<evidence type="ECO:0000256" key="1">
    <source>
        <dbReference type="SAM" id="MobiDB-lite"/>
    </source>
</evidence>
<feature type="compositionally biased region" description="Basic residues" evidence="1">
    <location>
        <begin position="339"/>
        <end position="348"/>
    </location>
</feature>
<dbReference type="EMBL" id="NCVQ01000003">
    <property type="protein sequence ID" value="PWZ40011.1"/>
    <property type="molecule type" value="Genomic_DNA"/>
</dbReference>
<gene>
    <name evidence="2" type="ORF">Zm00014a_043445</name>
</gene>
<accession>A0A3L6FZT7</accession>